<keyword evidence="1" id="KW-0805">Transcription regulation</keyword>
<dbReference type="SMART" id="SM00354">
    <property type="entry name" value="HTH_LACI"/>
    <property type="match status" value="1"/>
</dbReference>
<dbReference type="Proteomes" id="UP001596108">
    <property type="component" value="Unassembled WGS sequence"/>
</dbReference>
<dbReference type="SUPFAM" id="SSF53822">
    <property type="entry name" value="Periplasmic binding protein-like I"/>
    <property type="match status" value="1"/>
</dbReference>
<dbReference type="CDD" id="cd01392">
    <property type="entry name" value="HTH_LacI"/>
    <property type="match status" value="1"/>
</dbReference>
<keyword evidence="3" id="KW-0804">Transcription</keyword>
<dbReference type="Gene3D" id="1.10.260.40">
    <property type="entry name" value="lambda repressor-like DNA-binding domains"/>
    <property type="match status" value="1"/>
</dbReference>
<dbReference type="InterPro" id="IPR028082">
    <property type="entry name" value="Peripla_BP_I"/>
</dbReference>
<evidence type="ECO:0000313" key="6">
    <source>
        <dbReference type="Proteomes" id="UP001596108"/>
    </source>
</evidence>
<dbReference type="PROSITE" id="PS50932">
    <property type="entry name" value="HTH_LACI_2"/>
    <property type="match status" value="1"/>
</dbReference>
<dbReference type="InterPro" id="IPR010982">
    <property type="entry name" value="Lambda_DNA-bd_dom_sf"/>
</dbReference>
<organism evidence="5 6">
    <name type="scientific">Cohnella yongneupensis</name>
    <dbReference type="NCBI Taxonomy" id="425006"/>
    <lineage>
        <taxon>Bacteria</taxon>
        <taxon>Bacillati</taxon>
        <taxon>Bacillota</taxon>
        <taxon>Bacilli</taxon>
        <taxon>Bacillales</taxon>
        <taxon>Paenibacillaceae</taxon>
        <taxon>Cohnella</taxon>
    </lineage>
</organism>
<keyword evidence="2 5" id="KW-0238">DNA-binding</keyword>
<dbReference type="Pfam" id="PF00356">
    <property type="entry name" value="LacI"/>
    <property type="match status" value="1"/>
</dbReference>
<dbReference type="RefSeq" id="WP_378113087.1">
    <property type="nucleotide sequence ID" value="NZ_JBHSNC010000051.1"/>
</dbReference>
<name>A0ABW0R352_9BACL</name>
<evidence type="ECO:0000256" key="1">
    <source>
        <dbReference type="ARBA" id="ARBA00023015"/>
    </source>
</evidence>
<accession>A0ABW0R352</accession>
<evidence type="ECO:0000256" key="3">
    <source>
        <dbReference type="ARBA" id="ARBA00023163"/>
    </source>
</evidence>
<evidence type="ECO:0000313" key="5">
    <source>
        <dbReference type="EMBL" id="MFC5531146.1"/>
    </source>
</evidence>
<dbReference type="InterPro" id="IPR046335">
    <property type="entry name" value="LacI/GalR-like_sensor"/>
</dbReference>
<dbReference type="GO" id="GO:0003677">
    <property type="term" value="F:DNA binding"/>
    <property type="evidence" value="ECO:0007669"/>
    <property type="project" value="UniProtKB-KW"/>
</dbReference>
<dbReference type="PANTHER" id="PTHR30146">
    <property type="entry name" value="LACI-RELATED TRANSCRIPTIONAL REPRESSOR"/>
    <property type="match status" value="1"/>
</dbReference>
<reference evidence="6" key="1">
    <citation type="journal article" date="2019" name="Int. J. Syst. Evol. Microbiol.">
        <title>The Global Catalogue of Microorganisms (GCM) 10K type strain sequencing project: providing services to taxonomists for standard genome sequencing and annotation.</title>
        <authorList>
            <consortium name="The Broad Institute Genomics Platform"/>
            <consortium name="The Broad Institute Genome Sequencing Center for Infectious Disease"/>
            <person name="Wu L."/>
            <person name="Ma J."/>
        </authorList>
    </citation>
    <scope>NUCLEOTIDE SEQUENCE [LARGE SCALE GENOMIC DNA]</scope>
    <source>
        <strain evidence="6">CGMCC 1.18578</strain>
    </source>
</reference>
<protein>
    <submittedName>
        <fullName evidence="5">LacI family DNA-binding transcriptional regulator</fullName>
    </submittedName>
</protein>
<feature type="domain" description="HTH lacI-type" evidence="4">
    <location>
        <begin position="3"/>
        <end position="57"/>
    </location>
</feature>
<sequence length="339" mass="36972">MKANIFDVAKKSGLSVVTVSRVLNNAASVRQSNRDKVLKAMEELDYRPNASARSLAKGRTGVIGLTLTTLHDAFLDTVVKEITDCLAEQGYFLALSVAPSFEASHQSLFQHDRVDGVILLSPVEEDAYVRELKQKRIPFVMLDNQHQDPSVTSILVDNFRGGYEATKHLIELGHNKIAHIRGSASFLSSRNRERGFMTAMAESGLEPYCIEDGEFDIASGYEVASRWIEDGRLPTAVFAADDYIAIGVMDACKNAGLKVPVDLSVVGFDDQLLASQLRPYLTTVRQPARALGQTGAELLLGYIDGAPASGESVLLSPELIVRASTAAPRTNHHEQEGDR</sequence>
<evidence type="ECO:0000256" key="2">
    <source>
        <dbReference type="ARBA" id="ARBA00023125"/>
    </source>
</evidence>
<comment type="caution">
    <text evidence="5">The sequence shown here is derived from an EMBL/GenBank/DDBJ whole genome shotgun (WGS) entry which is preliminary data.</text>
</comment>
<proteinExistence type="predicted"/>
<dbReference type="PANTHER" id="PTHR30146:SF153">
    <property type="entry name" value="LACTOSE OPERON REPRESSOR"/>
    <property type="match status" value="1"/>
</dbReference>
<dbReference type="CDD" id="cd06267">
    <property type="entry name" value="PBP1_LacI_sugar_binding-like"/>
    <property type="match status" value="1"/>
</dbReference>
<dbReference type="Pfam" id="PF13377">
    <property type="entry name" value="Peripla_BP_3"/>
    <property type="match status" value="1"/>
</dbReference>
<dbReference type="Gene3D" id="3.40.50.2300">
    <property type="match status" value="2"/>
</dbReference>
<evidence type="ECO:0000259" key="4">
    <source>
        <dbReference type="PROSITE" id="PS50932"/>
    </source>
</evidence>
<dbReference type="SUPFAM" id="SSF47413">
    <property type="entry name" value="lambda repressor-like DNA-binding domains"/>
    <property type="match status" value="1"/>
</dbReference>
<keyword evidence="6" id="KW-1185">Reference proteome</keyword>
<dbReference type="EMBL" id="JBHSNC010000051">
    <property type="protein sequence ID" value="MFC5531146.1"/>
    <property type="molecule type" value="Genomic_DNA"/>
</dbReference>
<dbReference type="InterPro" id="IPR000843">
    <property type="entry name" value="HTH_LacI"/>
</dbReference>
<gene>
    <name evidence="5" type="ORF">ACFPQ4_17135</name>
</gene>